<evidence type="ECO:0000313" key="3">
    <source>
        <dbReference type="Proteomes" id="UP001501591"/>
    </source>
</evidence>
<sequence>MSSPRHDPATGTPPQTSQAWPGDAAAVERRLRSELLNALDTELRVTGLDGIRTAVELDGTTLTHVLVDATGVRIDVHPAETGTGAADAGARNTGAGGPGAAAVADAASQADDILTRTSGKLRFARLMAAPVTVQGHDIHLDATVADLPFDWVEHTAPRDPERPETRYGVEDSPLPAHPTGSFTARMRLADIGPLLADIARPLLEPSGVRLRRLDASVHADRRQNVTLKGFASVRWKIFGATVRGTAVVHADRDGVLTVRKVRLRSGNPIIAIALHLARHRIRAVEGERLDLNAPDSAPDDAPTPASAERVLRVHDLRVRTGTDLEITGRIG</sequence>
<evidence type="ECO:0000313" key="2">
    <source>
        <dbReference type="EMBL" id="GAA3937131.1"/>
    </source>
</evidence>
<comment type="caution">
    <text evidence="2">The sequence shown here is derived from an EMBL/GenBank/DDBJ whole genome shotgun (WGS) entry which is preliminary data.</text>
</comment>
<feature type="region of interest" description="Disordered" evidence="1">
    <location>
        <begin position="1"/>
        <end position="24"/>
    </location>
</feature>
<keyword evidence="3" id="KW-1185">Reference proteome</keyword>
<proteinExistence type="predicted"/>
<dbReference type="Proteomes" id="UP001501591">
    <property type="component" value="Unassembled WGS sequence"/>
</dbReference>
<protein>
    <recommendedName>
        <fullName evidence="4">DUF2993 domain-containing protein</fullName>
    </recommendedName>
</protein>
<name>A0ABP7N750_9MICO</name>
<reference evidence="3" key="1">
    <citation type="journal article" date="2019" name="Int. J. Syst. Evol. Microbiol.">
        <title>The Global Catalogue of Microorganisms (GCM) 10K type strain sequencing project: providing services to taxonomists for standard genome sequencing and annotation.</title>
        <authorList>
            <consortium name="The Broad Institute Genomics Platform"/>
            <consortium name="The Broad Institute Genome Sequencing Center for Infectious Disease"/>
            <person name="Wu L."/>
            <person name="Ma J."/>
        </authorList>
    </citation>
    <scope>NUCLEOTIDE SEQUENCE [LARGE SCALE GENOMIC DNA]</scope>
    <source>
        <strain evidence="3">JCM 17024</strain>
    </source>
</reference>
<evidence type="ECO:0000256" key="1">
    <source>
        <dbReference type="SAM" id="MobiDB-lite"/>
    </source>
</evidence>
<feature type="compositionally biased region" description="Basic and acidic residues" evidence="1">
    <location>
        <begin position="156"/>
        <end position="169"/>
    </location>
</feature>
<evidence type="ECO:0008006" key="4">
    <source>
        <dbReference type="Google" id="ProtNLM"/>
    </source>
</evidence>
<dbReference type="RefSeq" id="WP_344818839.1">
    <property type="nucleotide sequence ID" value="NZ_BAABCP010000001.1"/>
</dbReference>
<feature type="region of interest" description="Disordered" evidence="1">
    <location>
        <begin position="156"/>
        <end position="176"/>
    </location>
</feature>
<organism evidence="2 3">
    <name type="scientific">Microbacterium soli</name>
    <dbReference type="NCBI Taxonomy" id="446075"/>
    <lineage>
        <taxon>Bacteria</taxon>
        <taxon>Bacillati</taxon>
        <taxon>Actinomycetota</taxon>
        <taxon>Actinomycetes</taxon>
        <taxon>Micrococcales</taxon>
        <taxon>Microbacteriaceae</taxon>
        <taxon>Microbacterium</taxon>
    </lineage>
</organism>
<accession>A0ABP7N750</accession>
<gene>
    <name evidence="2" type="ORF">GCM10022383_14210</name>
</gene>
<dbReference type="EMBL" id="BAABCP010000001">
    <property type="protein sequence ID" value="GAA3937131.1"/>
    <property type="molecule type" value="Genomic_DNA"/>
</dbReference>